<gene>
    <name evidence="3" type="ORF">CK500_02650</name>
</gene>
<feature type="transmembrane region" description="Helical" evidence="1">
    <location>
        <begin position="23"/>
        <end position="41"/>
    </location>
</feature>
<keyword evidence="4" id="KW-1185">Reference proteome</keyword>
<feature type="domain" description="DUF7982" evidence="2">
    <location>
        <begin position="2"/>
        <end position="91"/>
    </location>
</feature>
<reference evidence="3 4" key="1">
    <citation type="submission" date="2017-08" db="EMBL/GenBank/DDBJ databases">
        <title>The strain WRN001 was isolated from Binhai saline alkaline soil, Tianjin, China.</title>
        <authorList>
            <person name="Liu D."/>
            <person name="Zhang G."/>
        </authorList>
    </citation>
    <scope>NUCLEOTIDE SEQUENCE [LARGE SCALE GENOMIC DNA]</scope>
    <source>
        <strain evidence="3 4">WN019</strain>
    </source>
</reference>
<dbReference type="OrthoDB" id="214277at2157"/>
<evidence type="ECO:0000313" key="3">
    <source>
        <dbReference type="EMBL" id="PAU85617.1"/>
    </source>
</evidence>
<dbReference type="EMBL" id="NSKC01000001">
    <property type="protein sequence ID" value="PAU85617.1"/>
    <property type="molecule type" value="Genomic_DNA"/>
</dbReference>
<accession>A0A2A2FLS4</accession>
<organism evidence="3 4">
    <name type="scientific">Halorubrum salipaludis</name>
    <dbReference type="NCBI Taxonomy" id="2032630"/>
    <lineage>
        <taxon>Archaea</taxon>
        <taxon>Methanobacteriati</taxon>
        <taxon>Methanobacteriota</taxon>
        <taxon>Stenosarchaea group</taxon>
        <taxon>Halobacteria</taxon>
        <taxon>Halobacteriales</taxon>
        <taxon>Haloferacaceae</taxon>
        <taxon>Halorubrum</taxon>
    </lineage>
</organism>
<dbReference type="Pfam" id="PF25939">
    <property type="entry name" value="DUF7982"/>
    <property type="match status" value="2"/>
</dbReference>
<evidence type="ECO:0000256" key="1">
    <source>
        <dbReference type="SAM" id="Phobius"/>
    </source>
</evidence>
<dbReference type="InterPro" id="IPR058288">
    <property type="entry name" value="DUF7982"/>
</dbReference>
<sequence>MFAALGVALVAGGAVAPAFETLLFVWGGTALFVALLLRFVATGDTVSAAVATDIYTAAAGNARRGSPAGDHRYVSGADGVELVVGDSAFDAVGERLLATSGVLEADAAVVDGGTADGEAAIDERLAVLADVLVNDLELARRARASTDGGVATVTVTGSRVGTTELFDHPVASVVGVGLARGRDAPVAVEATVEDGELVVTATPTASR</sequence>
<dbReference type="Proteomes" id="UP000218083">
    <property type="component" value="Unassembled WGS sequence"/>
</dbReference>
<feature type="domain" description="DUF7982" evidence="2">
    <location>
        <begin position="115"/>
        <end position="200"/>
    </location>
</feature>
<keyword evidence="1" id="KW-0812">Transmembrane</keyword>
<dbReference type="AlphaFoldDB" id="A0A2A2FLS4"/>
<evidence type="ECO:0000313" key="4">
    <source>
        <dbReference type="Proteomes" id="UP000218083"/>
    </source>
</evidence>
<keyword evidence="1" id="KW-1133">Transmembrane helix</keyword>
<comment type="caution">
    <text evidence="3">The sequence shown here is derived from an EMBL/GenBank/DDBJ whole genome shotgun (WGS) entry which is preliminary data.</text>
</comment>
<name>A0A2A2FLS4_9EURY</name>
<protein>
    <recommendedName>
        <fullName evidence="2">DUF7982 domain-containing protein</fullName>
    </recommendedName>
</protein>
<proteinExistence type="predicted"/>
<keyword evidence="1" id="KW-0472">Membrane</keyword>
<evidence type="ECO:0000259" key="2">
    <source>
        <dbReference type="Pfam" id="PF25939"/>
    </source>
</evidence>